<dbReference type="GO" id="GO:0006400">
    <property type="term" value="P:tRNA modification"/>
    <property type="evidence" value="ECO:0007669"/>
    <property type="project" value="TreeGrafter"/>
</dbReference>
<dbReference type="GO" id="GO:1990481">
    <property type="term" value="P:mRNA pseudouridine synthesis"/>
    <property type="evidence" value="ECO:0007669"/>
    <property type="project" value="TreeGrafter"/>
</dbReference>
<dbReference type="GO" id="GO:0003723">
    <property type="term" value="F:RNA binding"/>
    <property type="evidence" value="ECO:0007669"/>
    <property type="project" value="InterPro"/>
</dbReference>
<organism evidence="7 8">
    <name type="scientific">Smittium simulii</name>
    <dbReference type="NCBI Taxonomy" id="133385"/>
    <lineage>
        <taxon>Eukaryota</taxon>
        <taxon>Fungi</taxon>
        <taxon>Fungi incertae sedis</taxon>
        <taxon>Zoopagomycota</taxon>
        <taxon>Kickxellomycotina</taxon>
        <taxon>Harpellomycetes</taxon>
        <taxon>Harpellales</taxon>
        <taxon>Legeriomycetaceae</taxon>
        <taxon>Smittium</taxon>
    </lineage>
</organism>
<dbReference type="Gene3D" id="3.30.2350.10">
    <property type="entry name" value="Pseudouridine synthase"/>
    <property type="match status" value="1"/>
</dbReference>
<dbReference type="STRING" id="133385.A0A2T9YEA4"/>
<name>A0A2T9YEA4_9FUNG</name>
<dbReference type="PANTHER" id="PTHR13767:SF2">
    <property type="entry name" value="PSEUDOURIDYLATE SYNTHASE TRUB1"/>
    <property type="match status" value="1"/>
</dbReference>
<dbReference type="GO" id="GO:0160148">
    <property type="term" value="F:tRNA pseudouridine(55) synthase activity"/>
    <property type="evidence" value="ECO:0007669"/>
    <property type="project" value="UniProtKB-EC"/>
</dbReference>
<evidence type="ECO:0000313" key="8">
    <source>
        <dbReference type="Proteomes" id="UP000245383"/>
    </source>
</evidence>
<keyword evidence="8" id="KW-1185">Reference proteome</keyword>
<evidence type="ECO:0000256" key="2">
    <source>
        <dbReference type="ARBA" id="ARBA00008999"/>
    </source>
</evidence>
<dbReference type="Proteomes" id="UP000245383">
    <property type="component" value="Unassembled WGS sequence"/>
</dbReference>
<comment type="similarity">
    <text evidence="2">Belongs to the pseudouridine synthase TruB family.</text>
</comment>
<dbReference type="EC" id="5.4.99.25" evidence="3"/>
<proteinExistence type="inferred from homology"/>
<dbReference type="InterPro" id="IPR020103">
    <property type="entry name" value="PsdUridine_synth_cat_dom_sf"/>
</dbReference>
<reference evidence="7 8" key="1">
    <citation type="journal article" date="2018" name="MBio">
        <title>Comparative Genomics Reveals the Core Gene Toolbox for the Fungus-Insect Symbiosis.</title>
        <authorList>
            <person name="Wang Y."/>
            <person name="Stata M."/>
            <person name="Wang W."/>
            <person name="Stajich J.E."/>
            <person name="White M.M."/>
            <person name="Moncalvo J.M."/>
        </authorList>
    </citation>
    <scope>NUCLEOTIDE SEQUENCE [LARGE SCALE GENOMIC DNA]</scope>
    <source>
        <strain evidence="7 8">SWE-8-4</strain>
    </source>
</reference>
<gene>
    <name evidence="7" type="ORF">BB561_004769</name>
</gene>
<dbReference type="NCBIfam" id="TIGR00431">
    <property type="entry name" value="TruB"/>
    <property type="match status" value="1"/>
</dbReference>
<dbReference type="PANTHER" id="PTHR13767">
    <property type="entry name" value="TRNA-PSEUDOURIDINE SYNTHASE"/>
    <property type="match status" value="1"/>
</dbReference>
<comment type="caution">
    <text evidence="7">The sequence shown here is derived from an EMBL/GenBank/DDBJ whole genome shotgun (WGS) entry which is preliminary data.</text>
</comment>
<accession>A0A2T9YEA4</accession>
<dbReference type="EMBL" id="MBFR01000244">
    <property type="protein sequence ID" value="PVU90677.1"/>
    <property type="molecule type" value="Genomic_DNA"/>
</dbReference>
<protein>
    <recommendedName>
        <fullName evidence="3">tRNA pseudouridine(55) synthase</fullName>
        <ecNumber evidence="3">5.4.99.25</ecNumber>
    </recommendedName>
</protein>
<evidence type="ECO:0000256" key="3">
    <source>
        <dbReference type="ARBA" id="ARBA00012787"/>
    </source>
</evidence>
<sequence length="252" mass="28063">MTAKVSGMQDKWKVGHGGTLDPFADGVLIVGLGSGCKSLPNYLSSQKQYTGKATLGVSTDTQDIEGMIDQVLPYGFVTEQTILDALPKFTGQIYQTPPMYSALKLNGKPLYEYARKGLEVPTFDKTRMVSIYRLEINDFYNPELIDTEINSNNRLVKINDKARDIPISQHGSFGFTVECSKGTYIRTLFKDICAFIGTAGFLTSLTRTKQGPYELGKDTITLEDLKNKDLVISKIQKCTLAHNQYFNDTIKL</sequence>
<evidence type="ECO:0000256" key="4">
    <source>
        <dbReference type="ARBA" id="ARBA00022694"/>
    </source>
</evidence>
<evidence type="ECO:0000256" key="5">
    <source>
        <dbReference type="ARBA" id="ARBA00023235"/>
    </source>
</evidence>
<keyword evidence="5" id="KW-0413">Isomerase</keyword>
<evidence type="ECO:0000313" key="7">
    <source>
        <dbReference type="EMBL" id="PVU90677.1"/>
    </source>
</evidence>
<dbReference type="GO" id="GO:0005634">
    <property type="term" value="C:nucleus"/>
    <property type="evidence" value="ECO:0007669"/>
    <property type="project" value="TreeGrafter"/>
</dbReference>
<comment type="catalytic activity">
    <reaction evidence="1">
        <text>a uridine in mRNA = a pseudouridine in mRNA</text>
        <dbReference type="Rhea" id="RHEA:56644"/>
        <dbReference type="Rhea" id="RHEA-COMP:14658"/>
        <dbReference type="Rhea" id="RHEA-COMP:14659"/>
        <dbReference type="ChEBI" id="CHEBI:65314"/>
        <dbReference type="ChEBI" id="CHEBI:65315"/>
    </reaction>
</comment>
<evidence type="ECO:0000256" key="1">
    <source>
        <dbReference type="ARBA" id="ARBA00001166"/>
    </source>
</evidence>
<feature type="domain" description="Pseudouridine synthase II N-terminal" evidence="6">
    <location>
        <begin position="12"/>
        <end position="149"/>
    </location>
</feature>
<dbReference type="InterPro" id="IPR014780">
    <property type="entry name" value="tRNA_psdUridine_synth_TruB"/>
</dbReference>
<keyword evidence="4" id="KW-0819">tRNA processing</keyword>
<evidence type="ECO:0000259" key="6">
    <source>
        <dbReference type="Pfam" id="PF01509"/>
    </source>
</evidence>
<dbReference type="OrthoDB" id="9995526at2759"/>
<dbReference type="Pfam" id="PF01509">
    <property type="entry name" value="TruB_N"/>
    <property type="match status" value="1"/>
</dbReference>
<dbReference type="SUPFAM" id="SSF55120">
    <property type="entry name" value="Pseudouridine synthase"/>
    <property type="match status" value="1"/>
</dbReference>
<dbReference type="InterPro" id="IPR002501">
    <property type="entry name" value="PsdUridine_synth_N"/>
</dbReference>
<dbReference type="AlphaFoldDB" id="A0A2T9YEA4"/>